<evidence type="ECO:0000256" key="1">
    <source>
        <dbReference type="ARBA" id="ARBA00022737"/>
    </source>
</evidence>
<gene>
    <name evidence="3" type="ORF">RJ639_043520</name>
</gene>
<dbReference type="NCBIfam" id="TIGR00756">
    <property type="entry name" value="PPR"/>
    <property type="match status" value="1"/>
</dbReference>
<dbReference type="InterPro" id="IPR002885">
    <property type="entry name" value="PPR_rpt"/>
</dbReference>
<dbReference type="GO" id="GO:0003723">
    <property type="term" value="F:RNA binding"/>
    <property type="evidence" value="ECO:0007669"/>
    <property type="project" value="InterPro"/>
</dbReference>
<dbReference type="AlphaFoldDB" id="A0AA88WCE6"/>
<dbReference type="GO" id="GO:0009451">
    <property type="term" value="P:RNA modification"/>
    <property type="evidence" value="ECO:0007669"/>
    <property type="project" value="InterPro"/>
</dbReference>
<protein>
    <recommendedName>
        <fullName evidence="5">Pentatricopeptide repeat-containing protein</fullName>
    </recommendedName>
</protein>
<feature type="repeat" description="PPR" evidence="2">
    <location>
        <begin position="5"/>
        <end position="39"/>
    </location>
</feature>
<dbReference type="Proteomes" id="UP001188597">
    <property type="component" value="Unassembled WGS sequence"/>
</dbReference>
<reference evidence="3" key="1">
    <citation type="submission" date="2022-12" db="EMBL/GenBank/DDBJ databases">
        <title>Draft genome assemblies for two species of Escallonia (Escalloniales).</title>
        <authorList>
            <person name="Chanderbali A."/>
            <person name="Dervinis C."/>
            <person name="Anghel I."/>
            <person name="Soltis D."/>
            <person name="Soltis P."/>
            <person name="Zapata F."/>
        </authorList>
    </citation>
    <scope>NUCLEOTIDE SEQUENCE</scope>
    <source>
        <strain evidence="3">UCBG64.0493</strain>
        <tissue evidence="3">Leaf</tissue>
    </source>
</reference>
<dbReference type="InterPro" id="IPR011990">
    <property type="entry name" value="TPR-like_helical_dom_sf"/>
</dbReference>
<organism evidence="3 4">
    <name type="scientific">Escallonia herrerae</name>
    <dbReference type="NCBI Taxonomy" id="1293975"/>
    <lineage>
        <taxon>Eukaryota</taxon>
        <taxon>Viridiplantae</taxon>
        <taxon>Streptophyta</taxon>
        <taxon>Embryophyta</taxon>
        <taxon>Tracheophyta</taxon>
        <taxon>Spermatophyta</taxon>
        <taxon>Magnoliopsida</taxon>
        <taxon>eudicotyledons</taxon>
        <taxon>Gunneridae</taxon>
        <taxon>Pentapetalae</taxon>
        <taxon>asterids</taxon>
        <taxon>campanulids</taxon>
        <taxon>Escalloniales</taxon>
        <taxon>Escalloniaceae</taxon>
        <taxon>Escallonia</taxon>
    </lineage>
</organism>
<evidence type="ECO:0000313" key="3">
    <source>
        <dbReference type="EMBL" id="KAK3023333.1"/>
    </source>
</evidence>
<proteinExistence type="predicted"/>
<dbReference type="PANTHER" id="PTHR47926">
    <property type="entry name" value="PENTATRICOPEPTIDE REPEAT-CONTAINING PROTEIN"/>
    <property type="match status" value="1"/>
</dbReference>
<dbReference type="EMBL" id="JAVXUP010000662">
    <property type="protein sequence ID" value="KAK3023333.1"/>
    <property type="molecule type" value="Genomic_DNA"/>
</dbReference>
<dbReference type="Gene3D" id="1.25.40.10">
    <property type="entry name" value="Tetratricopeptide repeat domain"/>
    <property type="match status" value="1"/>
</dbReference>
<evidence type="ECO:0000256" key="2">
    <source>
        <dbReference type="PROSITE-ProRule" id="PRU00708"/>
    </source>
</evidence>
<accession>A0AA88WCE6</accession>
<keyword evidence="1" id="KW-0677">Repeat</keyword>
<comment type="caution">
    <text evidence="3">The sequence shown here is derived from an EMBL/GenBank/DDBJ whole genome shotgun (WGS) entry which is preliminary data.</text>
</comment>
<name>A0AA88WCE6_9ASTE</name>
<sequence length="94" mass="10264">MDERDLVSWTALISCYDQNETYEEALATFAEMYARGITVDEVLIISVLSACANLLVVKTGAMIHGLALRIGIDSYSNNCAPIFNRDASVAAEML</sequence>
<evidence type="ECO:0000313" key="4">
    <source>
        <dbReference type="Proteomes" id="UP001188597"/>
    </source>
</evidence>
<keyword evidence="4" id="KW-1185">Reference proteome</keyword>
<dbReference type="PROSITE" id="PS51375">
    <property type="entry name" value="PPR"/>
    <property type="match status" value="1"/>
</dbReference>
<evidence type="ECO:0008006" key="5">
    <source>
        <dbReference type="Google" id="ProtNLM"/>
    </source>
</evidence>
<dbReference type="InterPro" id="IPR046960">
    <property type="entry name" value="PPR_At4g14850-like_plant"/>
</dbReference>